<dbReference type="EMBL" id="BAABHK010000035">
    <property type="protein sequence ID" value="GAA4640705.1"/>
    <property type="molecule type" value="Genomic_DNA"/>
</dbReference>
<organism evidence="2 3">
    <name type="scientific">Actinoallomurus vinaceus</name>
    <dbReference type="NCBI Taxonomy" id="1080074"/>
    <lineage>
        <taxon>Bacteria</taxon>
        <taxon>Bacillati</taxon>
        <taxon>Actinomycetota</taxon>
        <taxon>Actinomycetes</taxon>
        <taxon>Streptosporangiales</taxon>
        <taxon>Thermomonosporaceae</taxon>
        <taxon>Actinoallomurus</taxon>
    </lineage>
</organism>
<proteinExistence type="predicted"/>
<feature type="region of interest" description="Disordered" evidence="1">
    <location>
        <begin position="38"/>
        <end position="65"/>
    </location>
</feature>
<evidence type="ECO:0000313" key="3">
    <source>
        <dbReference type="Proteomes" id="UP001501442"/>
    </source>
</evidence>
<evidence type="ECO:0000256" key="1">
    <source>
        <dbReference type="SAM" id="MobiDB-lite"/>
    </source>
</evidence>
<keyword evidence="3" id="KW-1185">Reference proteome</keyword>
<sequence>MRYARTLVEAYLYFDLAAAESGSAGDVRARTTRTEGQDAWTLRFGGADDAGQGDDADQAGQSHEGNRIQDALQGHDAGRDRPEPIEVRVRYSTEEAARRRGLRFGTDASELIDAGQWIQLSTVYARRALREGIAYAQDSTEERHRAVVADWEFARDTAIEAAKFLPEGADEIPDEAFWTPLGAETRRAAPDRFTRDRLDRDIAFYQQSLEDARRRRGGAA</sequence>
<dbReference type="RefSeq" id="WP_345444576.1">
    <property type="nucleotide sequence ID" value="NZ_BAABHK010000035.1"/>
</dbReference>
<name>A0ABP8UXN6_9ACTN</name>
<gene>
    <name evidence="2" type="ORF">GCM10023196_107300</name>
</gene>
<dbReference type="Proteomes" id="UP001501442">
    <property type="component" value="Unassembled WGS sequence"/>
</dbReference>
<accession>A0ABP8UXN6</accession>
<protein>
    <submittedName>
        <fullName evidence="2">Uncharacterized protein</fullName>
    </submittedName>
</protein>
<evidence type="ECO:0000313" key="2">
    <source>
        <dbReference type="EMBL" id="GAA4640705.1"/>
    </source>
</evidence>
<comment type="caution">
    <text evidence="2">The sequence shown here is derived from an EMBL/GenBank/DDBJ whole genome shotgun (WGS) entry which is preliminary data.</text>
</comment>
<reference evidence="3" key="1">
    <citation type="journal article" date="2019" name="Int. J. Syst. Evol. Microbiol.">
        <title>The Global Catalogue of Microorganisms (GCM) 10K type strain sequencing project: providing services to taxonomists for standard genome sequencing and annotation.</title>
        <authorList>
            <consortium name="The Broad Institute Genomics Platform"/>
            <consortium name="The Broad Institute Genome Sequencing Center for Infectious Disease"/>
            <person name="Wu L."/>
            <person name="Ma J."/>
        </authorList>
    </citation>
    <scope>NUCLEOTIDE SEQUENCE [LARGE SCALE GENOMIC DNA]</scope>
    <source>
        <strain evidence="3">JCM 17939</strain>
    </source>
</reference>